<feature type="region of interest" description="Disordered" evidence="1">
    <location>
        <begin position="267"/>
        <end position="292"/>
    </location>
</feature>
<accession>A0A0F9JMZ2</accession>
<dbReference type="AlphaFoldDB" id="A0A0F9JMZ2"/>
<evidence type="ECO:0000256" key="2">
    <source>
        <dbReference type="SAM" id="Phobius"/>
    </source>
</evidence>
<dbReference type="EMBL" id="LAZR01009680">
    <property type="protein sequence ID" value="KKM71204.1"/>
    <property type="molecule type" value="Genomic_DNA"/>
</dbReference>
<feature type="non-terminal residue" evidence="3">
    <location>
        <position position="1"/>
    </location>
</feature>
<gene>
    <name evidence="3" type="ORF">LCGC14_1432930</name>
</gene>
<keyword evidence="2" id="KW-1133">Transmembrane helix</keyword>
<name>A0A0F9JMZ2_9ZZZZ</name>
<proteinExistence type="predicted"/>
<organism evidence="3">
    <name type="scientific">marine sediment metagenome</name>
    <dbReference type="NCBI Taxonomy" id="412755"/>
    <lineage>
        <taxon>unclassified sequences</taxon>
        <taxon>metagenomes</taxon>
        <taxon>ecological metagenomes</taxon>
    </lineage>
</organism>
<sequence>LDTIQGISTAANPTFAGANLTAELDITVGSTLLLDLNPGFTGTRGKILDVVFRVKNNGFMNLEFVEVAILANDGLGTNIAVPDGEASFVLKSKPVYSPESVEITGGKQELSATSTPPIIIVREVRPEPPSGILGLWEVLPTWIKTITLALVGLATILLGLVIISLGIIVLIWLWSYIWRRRNIIEGWLVSFPRAVNHFTRRVLVFIRGAEKEIKGDLKYSIPRVKDIVKEAGREPPLKQLVKDYFSSIRKIIKRFFTKNESWQESVLDDISNSKTPDPKRSEDIIQEEEEQL</sequence>
<evidence type="ECO:0000256" key="1">
    <source>
        <dbReference type="SAM" id="MobiDB-lite"/>
    </source>
</evidence>
<protein>
    <submittedName>
        <fullName evidence="3">Uncharacterized protein</fullName>
    </submittedName>
</protein>
<reference evidence="3" key="1">
    <citation type="journal article" date="2015" name="Nature">
        <title>Complex archaea that bridge the gap between prokaryotes and eukaryotes.</title>
        <authorList>
            <person name="Spang A."/>
            <person name="Saw J.H."/>
            <person name="Jorgensen S.L."/>
            <person name="Zaremba-Niedzwiedzka K."/>
            <person name="Martijn J."/>
            <person name="Lind A.E."/>
            <person name="van Eijk R."/>
            <person name="Schleper C."/>
            <person name="Guy L."/>
            <person name="Ettema T.J."/>
        </authorList>
    </citation>
    <scope>NUCLEOTIDE SEQUENCE</scope>
</reference>
<evidence type="ECO:0000313" key="3">
    <source>
        <dbReference type="EMBL" id="KKM71204.1"/>
    </source>
</evidence>
<comment type="caution">
    <text evidence="3">The sequence shown here is derived from an EMBL/GenBank/DDBJ whole genome shotgun (WGS) entry which is preliminary data.</text>
</comment>
<keyword evidence="2" id="KW-0472">Membrane</keyword>
<feature type="transmembrane region" description="Helical" evidence="2">
    <location>
        <begin position="148"/>
        <end position="174"/>
    </location>
</feature>
<keyword evidence="2" id="KW-0812">Transmembrane</keyword>